<comment type="caution">
    <text evidence="14">The sequence shown here is derived from an EMBL/GenBank/DDBJ whole genome shotgun (WGS) entry which is preliminary data.</text>
</comment>
<proteinExistence type="inferred from homology"/>
<evidence type="ECO:0000256" key="4">
    <source>
        <dbReference type="ARBA" id="ARBA00022730"/>
    </source>
</evidence>
<dbReference type="PANTHER" id="PTHR13501">
    <property type="entry name" value="CHLOROPLAST 50S RIBOSOMAL PROTEIN L22-RELATED"/>
    <property type="match status" value="1"/>
</dbReference>
<comment type="function">
    <text evidence="10 13">This protein binds specifically to 23S rRNA; its binding is stimulated by other ribosomal proteins, e.g., L4, L17, and L20. It is important during the early stages of 50S assembly. It makes multiple contacts with different domains of the 23S rRNA in the assembled 50S subunit and ribosome.</text>
</comment>
<dbReference type="PROSITE" id="PS00464">
    <property type="entry name" value="RIBOSOMAL_L22"/>
    <property type="match status" value="1"/>
</dbReference>
<dbReference type="InterPro" id="IPR047867">
    <property type="entry name" value="Ribosomal_uL22_bac/org-type"/>
</dbReference>
<dbReference type="HAMAP" id="MF_01331_B">
    <property type="entry name" value="Ribosomal_uL22_B"/>
    <property type="match status" value="1"/>
</dbReference>
<accession>A0A926DVP1</accession>
<comment type="similarity">
    <text evidence="2 10 11">Belongs to the universal ribosomal protein uL22 family.</text>
</comment>
<evidence type="ECO:0000256" key="3">
    <source>
        <dbReference type="ARBA" id="ARBA00011838"/>
    </source>
</evidence>
<evidence type="ECO:0000256" key="10">
    <source>
        <dbReference type="HAMAP-Rule" id="MF_01331"/>
    </source>
</evidence>
<gene>
    <name evidence="10 14" type="primary">rplV</name>
    <name evidence="14" type="ORF">H8711_04615</name>
</gene>
<keyword evidence="4 10" id="KW-0699">rRNA-binding</keyword>
<comment type="function">
    <text evidence="8">This protein binds specifically to 23S rRNA; its binding is stimulated by other ribosomal proteins, e.g. L4, L17, and L20. It is important during the early stages of 50S assembly. It makes multiple contacts with different domains of the 23S rRNA in the assembled 50S subunit and ribosome.</text>
</comment>
<dbReference type="EMBL" id="JACRST010000004">
    <property type="protein sequence ID" value="MBC8546218.1"/>
    <property type="molecule type" value="Genomic_DNA"/>
</dbReference>
<dbReference type="InterPro" id="IPR018260">
    <property type="entry name" value="Ribosomal_uL22_CS"/>
</dbReference>
<keyword evidence="7 10" id="KW-0687">Ribonucleoprotein</keyword>
<dbReference type="NCBIfam" id="TIGR01044">
    <property type="entry name" value="rplV_bact"/>
    <property type="match status" value="1"/>
</dbReference>
<dbReference type="InterPro" id="IPR001063">
    <property type="entry name" value="Ribosomal_uL22"/>
</dbReference>
<dbReference type="InterPro" id="IPR036394">
    <property type="entry name" value="Ribosomal_uL22_sf"/>
</dbReference>
<name>A0A926DVP1_9FIRM</name>
<keyword evidence="15" id="KW-1185">Reference proteome</keyword>
<evidence type="ECO:0000256" key="7">
    <source>
        <dbReference type="ARBA" id="ARBA00023274"/>
    </source>
</evidence>
<keyword evidence="5 10" id="KW-0694">RNA-binding</keyword>
<comment type="function">
    <text evidence="1 10">The globular domain of the protein is located near the polypeptide exit tunnel on the outside of the subunit, while an extended beta-hairpin is found that lines the wall of the exit tunnel in the center of the 70S ribosome.</text>
</comment>
<sequence>MEARAYLRHARIAPRKVQIVLDLIRNKPVNTAMAILKHTPKAACEPLEKLLKSAVANAENNHNMDKNNLYVAECFVCPGPTMKRIRPRAQGRAFHILKRTSHVTMVLKEKE</sequence>
<reference evidence="14" key="1">
    <citation type="submission" date="2020-08" db="EMBL/GenBank/DDBJ databases">
        <title>Genome public.</title>
        <authorList>
            <person name="Liu C."/>
            <person name="Sun Q."/>
        </authorList>
    </citation>
    <scope>NUCLEOTIDE SEQUENCE</scope>
    <source>
        <strain evidence="14">NSJ-31</strain>
    </source>
</reference>
<evidence type="ECO:0000256" key="13">
    <source>
        <dbReference type="RuleBase" id="RU004008"/>
    </source>
</evidence>
<dbReference type="RefSeq" id="WP_249282369.1">
    <property type="nucleotide sequence ID" value="NZ_JACRST010000004.1"/>
</dbReference>
<protein>
    <recommendedName>
        <fullName evidence="9 10">Large ribosomal subunit protein uL22</fullName>
    </recommendedName>
</protein>
<dbReference type="Gene3D" id="3.90.470.10">
    <property type="entry name" value="Ribosomal protein L22/L17"/>
    <property type="match status" value="1"/>
</dbReference>
<evidence type="ECO:0000256" key="2">
    <source>
        <dbReference type="ARBA" id="ARBA00009451"/>
    </source>
</evidence>
<dbReference type="AlphaFoldDB" id="A0A926DVP1"/>
<evidence type="ECO:0000313" key="15">
    <source>
        <dbReference type="Proteomes" id="UP000653127"/>
    </source>
</evidence>
<evidence type="ECO:0000256" key="11">
    <source>
        <dbReference type="RuleBase" id="RU004005"/>
    </source>
</evidence>
<evidence type="ECO:0000313" key="14">
    <source>
        <dbReference type="EMBL" id="MBC8546218.1"/>
    </source>
</evidence>
<organism evidence="14 15">
    <name type="scientific">Ligaoa zhengdingensis</name>
    <dbReference type="NCBI Taxonomy" id="2763658"/>
    <lineage>
        <taxon>Bacteria</taxon>
        <taxon>Bacillati</taxon>
        <taxon>Bacillota</taxon>
        <taxon>Clostridia</taxon>
        <taxon>Eubacteriales</taxon>
        <taxon>Oscillospiraceae</taxon>
        <taxon>Ligaoa</taxon>
    </lineage>
</organism>
<evidence type="ECO:0000256" key="5">
    <source>
        <dbReference type="ARBA" id="ARBA00022884"/>
    </source>
</evidence>
<dbReference type="CDD" id="cd00336">
    <property type="entry name" value="Ribosomal_L22"/>
    <property type="match status" value="1"/>
</dbReference>
<dbReference type="Proteomes" id="UP000653127">
    <property type="component" value="Unassembled WGS sequence"/>
</dbReference>
<evidence type="ECO:0000256" key="6">
    <source>
        <dbReference type="ARBA" id="ARBA00022980"/>
    </source>
</evidence>
<evidence type="ECO:0000256" key="8">
    <source>
        <dbReference type="ARBA" id="ARBA00025084"/>
    </source>
</evidence>
<dbReference type="GO" id="GO:0003735">
    <property type="term" value="F:structural constituent of ribosome"/>
    <property type="evidence" value="ECO:0007669"/>
    <property type="project" value="InterPro"/>
</dbReference>
<dbReference type="GO" id="GO:0006412">
    <property type="term" value="P:translation"/>
    <property type="evidence" value="ECO:0007669"/>
    <property type="project" value="UniProtKB-UniRule"/>
</dbReference>
<evidence type="ECO:0000256" key="1">
    <source>
        <dbReference type="ARBA" id="ARBA00003478"/>
    </source>
</evidence>
<dbReference type="GO" id="GO:0022625">
    <property type="term" value="C:cytosolic large ribosomal subunit"/>
    <property type="evidence" value="ECO:0007669"/>
    <property type="project" value="TreeGrafter"/>
</dbReference>
<dbReference type="GO" id="GO:0019843">
    <property type="term" value="F:rRNA binding"/>
    <property type="evidence" value="ECO:0007669"/>
    <property type="project" value="UniProtKB-UniRule"/>
</dbReference>
<dbReference type="Pfam" id="PF00237">
    <property type="entry name" value="Ribosomal_L22"/>
    <property type="match status" value="1"/>
</dbReference>
<dbReference type="SUPFAM" id="SSF54843">
    <property type="entry name" value="Ribosomal protein L22"/>
    <property type="match status" value="1"/>
</dbReference>
<dbReference type="InterPro" id="IPR005727">
    <property type="entry name" value="Ribosomal_uL22_bac/chlpt-type"/>
</dbReference>
<evidence type="ECO:0000256" key="12">
    <source>
        <dbReference type="RuleBase" id="RU004006"/>
    </source>
</evidence>
<comment type="subunit">
    <text evidence="3 10 12">Part of the 50S ribosomal subunit.</text>
</comment>
<dbReference type="PANTHER" id="PTHR13501:SF8">
    <property type="entry name" value="LARGE RIBOSOMAL SUBUNIT PROTEIN UL22M"/>
    <property type="match status" value="1"/>
</dbReference>
<evidence type="ECO:0000256" key="9">
    <source>
        <dbReference type="ARBA" id="ARBA00035207"/>
    </source>
</evidence>
<keyword evidence="6 10" id="KW-0689">Ribosomal protein</keyword>